<feature type="domain" description="HTH tetR-type" evidence="3">
    <location>
        <begin position="1"/>
        <end position="37"/>
    </location>
</feature>
<evidence type="ECO:0000256" key="2">
    <source>
        <dbReference type="PROSITE-ProRule" id="PRU00335"/>
    </source>
</evidence>
<dbReference type="Gene3D" id="1.10.357.10">
    <property type="entry name" value="Tetracycline Repressor, domain 2"/>
    <property type="match status" value="1"/>
</dbReference>
<dbReference type="Proteomes" id="UP000186102">
    <property type="component" value="Unassembled WGS sequence"/>
</dbReference>
<evidence type="ECO:0000313" key="4">
    <source>
        <dbReference type="EMBL" id="OLN32124.1"/>
    </source>
</evidence>
<comment type="caution">
    <text evidence="4">The sequence shown here is derived from an EMBL/GenBank/DDBJ whole genome shotgun (WGS) entry which is preliminary data.</text>
</comment>
<dbReference type="SUPFAM" id="SSF46689">
    <property type="entry name" value="Homeodomain-like"/>
    <property type="match status" value="1"/>
</dbReference>
<dbReference type="PANTHER" id="PTHR43479:SF11">
    <property type="entry name" value="ACREF_ENVCD OPERON REPRESSOR-RELATED"/>
    <property type="match status" value="1"/>
</dbReference>
<reference evidence="4 5" key="1">
    <citation type="submission" date="2016-09" db="EMBL/GenBank/DDBJ databases">
        <title>Complete genome of Desulfosporosinus sp. OL.</title>
        <authorList>
            <person name="Mardanov A."/>
            <person name="Beletsky A."/>
            <person name="Panova A."/>
            <person name="Karnachuk O."/>
            <person name="Ravin N."/>
        </authorList>
    </citation>
    <scope>NUCLEOTIDE SEQUENCE [LARGE SCALE GENOMIC DNA]</scope>
    <source>
        <strain evidence="4 5">OL</strain>
    </source>
</reference>
<dbReference type="Pfam" id="PF17932">
    <property type="entry name" value="TetR_C_24"/>
    <property type="match status" value="1"/>
</dbReference>
<evidence type="ECO:0000259" key="3">
    <source>
        <dbReference type="PROSITE" id="PS50977"/>
    </source>
</evidence>
<dbReference type="InterPro" id="IPR036271">
    <property type="entry name" value="Tet_transcr_reg_TetR-rel_C_sf"/>
</dbReference>
<dbReference type="InterPro" id="IPR041490">
    <property type="entry name" value="KstR2_TetR_C"/>
</dbReference>
<keyword evidence="1 2" id="KW-0238">DNA-binding</keyword>
<dbReference type="PROSITE" id="PS50977">
    <property type="entry name" value="HTH_TETR_2"/>
    <property type="match status" value="1"/>
</dbReference>
<keyword evidence="5" id="KW-1185">Reference proteome</keyword>
<dbReference type="EMBL" id="MLBF01000011">
    <property type="protein sequence ID" value="OLN32124.1"/>
    <property type="molecule type" value="Genomic_DNA"/>
</dbReference>
<protein>
    <submittedName>
        <fullName evidence="4">Fatty acid degradation regulator YsiA, TetR family</fullName>
    </submittedName>
</protein>
<dbReference type="InterPro" id="IPR001647">
    <property type="entry name" value="HTH_TetR"/>
</dbReference>
<dbReference type="PANTHER" id="PTHR43479">
    <property type="entry name" value="ACREF/ENVCD OPERON REPRESSOR-RELATED"/>
    <property type="match status" value="1"/>
</dbReference>
<dbReference type="AlphaFoldDB" id="A0A1Q8QXQ0"/>
<dbReference type="SUPFAM" id="SSF48498">
    <property type="entry name" value="Tetracyclin repressor-like, C-terminal domain"/>
    <property type="match status" value="1"/>
</dbReference>
<organism evidence="4 5">
    <name type="scientific">Desulfosporosinus metallidurans</name>
    <dbReference type="NCBI Taxonomy" id="1888891"/>
    <lineage>
        <taxon>Bacteria</taxon>
        <taxon>Bacillati</taxon>
        <taxon>Bacillota</taxon>
        <taxon>Clostridia</taxon>
        <taxon>Eubacteriales</taxon>
        <taxon>Desulfitobacteriaceae</taxon>
        <taxon>Desulfosporosinus</taxon>
    </lineage>
</organism>
<dbReference type="STRING" id="1888891.DSOL_1997"/>
<dbReference type="GO" id="GO:0003677">
    <property type="term" value="F:DNA binding"/>
    <property type="evidence" value="ECO:0007669"/>
    <property type="project" value="UniProtKB-UniRule"/>
</dbReference>
<accession>A0A1Q8QXQ0</accession>
<name>A0A1Q8QXQ0_9FIRM</name>
<dbReference type="Gene3D" id="1.10.10.60">
    <property type="entry name" value="Homeodomain-like"/>
    <property type="match status" value="1"/>
</dbReference>
<comment type="caution">
    <text evidence="2">Lacks conserved residue(s) required for the propagation of feature annotation.</text>
</comment>
<evidence type="ECO:0000313" key="5">
    <source>
        <dbReference type="Proteomes" id="UP000186102"/>
    </source>
</evidence>
<dbReference type="Pfam" id="PF00440">
    <property type="entry name" value="TetR_N"/>
    <property type="match status" value="1"/>
</dbReference>
<evidence type="ECO:0000256" key="1">
    <source>
        <dbReference type="ARBA" id="ARBA00023125"/>
    </source>
</evidence>
<proteinExistence type="predicted"/>
<dbReference type="InterPro" id="IPR050624">
    <property type="entry name" value="HTH-type_Tx_Regulator"/>
</dbReference>
<gene>
    <name evidence="4" type="ORF">DSOL_1997</name>
</gene>
<sequence>MEYIAKEAGIGKGTIYEYFASKERLFEEMLKFSMEEFRLGLKEAMDQGKTITDKLLNCSHYNAEFLIDHMDIVQIAMQINLLSEELRVHFLAGQEAIRGHYDLMVKAAQAQGELRADLDDELATFCIMGTLDEFCKQRVFVDQRPLAEIDHQGIVDVVMKGLK</sequence>
<dbReference type="InterPro" id="IPR009057">
    <property type="entry name" value="Homeodomain-like_sf"/>
</dbReference>